<evidence type="ECO:0000256" key="7">
    <source>
        <dbReference type="SAM" id="Phobius"/>
    </source>
</evidence>
<feature type="transmembrane region" description="Helical" evidence="7">
    <location>
        <begin position="164"/>
        <end position="190"/>
    </location>
</feature>
<evidence type="ECO:0000256" key="6">
    <source>
        <dbReference type="SAM" id="MobiDB-lite"/>
    </source>
</evidence>
<dbReference type="InterPro" id="IPR049326">
    <property type="entry name" value="Rhodopsin_dom_fungi"/>
</dbReference>
<comment type="similarity">
    <text evidence="5">Belongs to the SAT4 family.</text>
</comment>
<feature type="transmembrane region" description="Helical" evidence="7">
    <location>
        <begin position="121"/>
        <end position="144"/>
    </location>
</feature>
<dbReference type="OrthoDB" id="5342292at2759"/>
<evidence type="ECO:0000256" key="5">
    <source>
        <dbReference type="ARBA" id="ARBA00038359"/>
    </source>
</evidence>
<dbReference type="PANTHER" id="PTHR33048:SF47">
    <property type="entry name" value="INTEGRAL MEMBRANE PROTEIN-RELATED"/>
    <property type="match status" value="1"/>
</dbReference>
<evidence type="ECO:0000259" key="8">
    <source>
        <dbReference type="Pfam" id="PF20684"/>
    </source>
</evidence>
<keyword evidence="2 7" id="KW-0812">Transmembrane</keyword>
<evidence type="ECO:0000313" key="10">
    <source>
        <dbReference type="Proteomes" id="UP000696280"/>
    </source>
</evidence>
<dbReference type="GO" id="GO:0016020">
    <property type="term" value="C:membrane"/>
    <property type="evidence" value="ECO:0007669"/>
    <property type="project" value="UniProtKB-SubCell"/>
</dbReference>
<feature type="transmembrane region" description="Helical" evidence="7">
    <location>
        <begin position="202"/>
        <end position="232"/>
    </location>
</feature>
<comment type="caution">
    <text evidence="9">The sequence shown here is derived from an EMBL/GenBank/DDBJ whole genome shotgun (WGS) entry which is preliminary data.</text>
</comment>
<evidence type="ECO:0000256" key="4">
    <source>
        <dbReference type="ARBA" id="ARBA00023136"/>
    </source>
</evidence>
<dbReference type="PANTHER" id="PTHR33048">
    <property type="entry name" value="PTH11-LIKE INTEGRAL MEMBRANE PROTEIN (AFU_ORTHOLOGUE AFUA_5G11245)"/>
    <property type="match status" value="1"/>
</dbReference>
<reference evidence="9" key="1">
    <citation type="submission" date="2021-07" db="EMBL/GenBank/DDBJ databases">
        <authorList>
            <person name="Durling M."/>
        </authorList>
    </citation>
    <scope>NUCLEOTIDE SEQUENCE</scope>
</reference>
<feature type="transmembrane region" description="Helical" evidence="7">
    <location>
        <begin position="29"/>
        <end position="52"/>
    </location>
</feature>
<evidence type="ECO:0000256" key="3">
    <source>
        <dbReference type="ARBA" id="ARBA00022989"/>
    </source>
</evidence>
<evidence type="ECO:0000256" key="1">
    <source>
        <dbReference type="ARBA" id="ARBA00004141"/>
    </source>
</evidence>
<sequence length="356" mass="39082">MSLQDGVIYMGKPPPGKTSNAADPPSLELVSIVIFSILIGLNVLFVICRLFSKATAGFSLDDFTKYARHSWDVPLSWLDSSYIKRYAYAQTMVAYPSILFAKISILLLYLRIFTVKKEIRYLIYGGIAWTIVTYGPFIVTINWYCAPHIGEDWGLKSLLRCSKFADWQIFATVMGVILDLFILILPMPLLRRLHLSRNKKVGLIFVFGTASFLVENHVAIIVACVPGAASFFKRYIAPSRISTFLASSFRSIVERRGVGVSNSASVTPKWPHSPLPPSSKGSKSPKGSWNGANIGLVSIGGTPYDDVGIGAMGGRNQEHFGGLRGYKELVDGKGVGNGRDMGRVLNGFAVDRRSGE</sequence>
<feature type="domain" description="Rhodopsin" evidence="8">
    <location>
        <begin position="57"/>
        <end position="213"/>
    </location>
</feature>
<feature type="compositionally biased region" description="Low complexity" evidence="6">
    <location>
        <begin position="278"/>
        <end position="287"/>
    </location>
</feature>
<accession>A0A9N9PEX1</accession>
<keyword evidence="3 7" id="KW-1133">Transmembrane helix</keyword>
<keyword evidence="10" id="KW-1185">Reference proteome</keyword>
<dbReference type="AlphaFoldDB" id="A0A9N9PEX1"/>
<feature type="transmembrane region" description="Helical" evidence="7">
    <location>
        <begin position="87"/>
        <end position="109"/>
    </location>
</feature>
<dbReference type="Proteomes" id="UP000696280">
    <property type="component" value="Unassembled WGS sequence"/>
</dbReference>
<name>A0A9N9PEX1_9HELO</name>
<proteinExistence type="inferred from homology"/>
<protein>
    <recommendedName>
        <fullName evidence="8">Rhodopsin domain-containing protein</fullName>
    </recommendedName>
</protein>
<dbReference type="Pfam" id="PF20684">
    <property type="entry name" value="Fung_rhodopsin"/>
    <property type="match status" value="1"/>
</dbReference>
<feature type="region of interest" description="Disordered" evidence="6">
    <location>
        <begin position="262"/>
        <end position="287"/>
    </location>
</feature>
<evidence type="ECO:0000313" key="9">
    <source>
        <dbReference type="EMBL" id="CAG8949654.1"/>
    </source>
</evidence>
<comment type="subcellular location">
    <subcellularLocation>
        <location evidence="1">Membrane</location>
        <topology evidence="1">Multi-pass membrane protein</topology>
    </subcellularLocation>
</comment>
<keyword evidence="4 7" id="KW-0472">Membrane</keyword>
<dbReference type="InterPro" id="IPR052337">
    <property type="entry name" value="SAT4-like"/>
</dbReference>
<evidence type="ECO:0000256" key="2">
    <source>
        <dbReference type="ARBA" id="ARBA00022692"/>
    </source>
</evidence>
<dbReference type="EMBL" id="CAJVRL010000014">
    <property type="protein sequence ID" value="CAG8949654.1"/>
    <property type="molecule type" value="Genomic_DNA"/>
</dbReference>
<organism evidence="9 10">
    <name type="scientific">Hymenoscyphus fraxineus</name>
    <dbReference type="NCBI Taxonomy" id="746836"/>
    <lineage>
        <taxon>Eukaryota</taxon>
        <taxon>Fungi</taxon>
        <taxon>Dikarya</taxon>
        <taxon>Ascomycota</taxon>
        <taxon>Pezizomycotina</taxon>
        <taxon>Leotiomycetes</taxon>
        <taxon>Helotiales</taxon>
        <taxon>Helotiaceae</taxon>
        <taxon>Hymenoscyphus</taxon>
    </lineage>
</organism>
<gene>
    <name evidence="9" type="ORF">HYFRA_00007888</name>
</gene>